<organism evidence="3 4">
    <name type="scientific">Trifolium medium</name>
    <dbReference type="NCBI Taxonomy" id="97028"/>
    <lineage>
        <taxon>Eukaryota</taxon>
        <taxon>Viridiplantae</taxon>
        <taxon>Streptophyta</taxon>
        <taxon>Embryophyta</taxon>
        <taxon>Tracheophyta</taxon>
        <taxon>Spermatophyta</taxon>
        <taxon>Magnoliopsida</taxon>
        <taxon>eudicotyledons</taxon>
        <taxon>Gunneridae</taxon>
        <taxon>Pentapetalae</taxon>
        <taxon>rosids</taxon>
        <taxon>fabids</taxon>
        <taxon>Fabales</taxon>
        <taxon>Fabaceae</taxon>
        <taxon>Papilionoideae</taxon>
        <taxon>50 kb inversion clade</taxon>
        <taxon>NPAAA clade</taxon>
        <taxon>Hologalegina</taxon>
        <taxon>IRL clade</taxon>
        <taxon>Trifolieae</taxon>
        <taxon>Trifolium</taxon>
    </lineage>
</organism>
<feature type="non-terminal residue" evidence="3">
    <location>
        <position position="1"/>
    </location>
</feature>
<dbReference type="Pfam" id="PF23228">
    <property type="entry name" value="zf_PCFS4"/>
    <property type="match status" value="1"/>
</dbReference>
<comment type="caution">
    <text evidence="3">The sequence shown here is derived from an EMBL/GenBank/DDBJ whole genome shotgun (WGS) entry which is preliminary data.</text>
</comment>
<dbReference type="GO" id="GO:0005737">
    <property type="term" value="C:cytoplasm"/>
    <property type="evidence" value="ECO:0007669"/>
    <property type="project" value="TreeGrafter"/>
</dbReference>
<evidence type="ECO:0000313" key="4">
    <source>
        <dbReference type="Proteomes" id="UP000265520"/>
    </source>
</evidence>
<feature type="non-terminal residue" evidence="3">
    <location>
        <position position="79"/>
    </location>
</feature>
<dbReference type="GO" id="GO:0000993">
    <property type="term" value="F:RNA polymerase II complex binding"/>
    <property type="evidence" value="ECO:0007669"/>
    <property type="project" value="InterPro"/>
</dbReference>
<accession>A0A392TV16</accession>
<name>A0A392TV16_9FABA</name>
<dbReference type="PANTHER" id="PTHR15921:SF12">
    <property type="entry name" value="POLYADENYLATION AND CLEAVAGE FACTOR HOMOLOG 4"/>
    <property type="match status" value="1"/>
</dbReference>
<dbReference type="GO" id="GO:0005849">
    <property type="term" value="C:mRNA cleavage factor complex"/>
    <property type="evidence" value="ECO:0007669"/>
    <property type="project" value="TreeGrafter"/>
</dbReference>
<protein>
    <submittedName>
        <fullName evidence="3">PCF11P-related protein</fullName>
    </submittedName>
</protein>
<dbReference type="AlphaFoldDB" id="A0A392TV16"/>
<feature type="domain" description="PCFS4-like zinc finger" evidence="2">
    <location>
        <begin position="27"/>
        <end position="77"/>
    </location>
</feature>
<evidence type="ECO:0000256" key="1">
    <source>
        <dbReference type="SAM" id="MobiDB-lite"/>
    </source>
</evidence>
<dbReference type="GO" id="GO:0003729">
    <property type="term" value="F:mRNA binding"/>
    <property type="evidence" value="ECO:0007669"/>
    <property type="project" value="InterPro"/>
</dbReference>
<proteinExistence type="predicted"/>
<dbReference type="GO" id="GO:0031124">
    <property type="term" value="P:mRNA 3'-end processing"/>
    <property type="evidence" value="ECO:0007669"/>
    <property type="project" value="InterPro"/>
</dbReference>
<dbReference type="InterPro" id="IPR057242">
    <property type="entry name" value="PCFS4-like"/>
</dbReference>
<dbReference type="InterPro" id="IPR045154">
    <property type="entry name" value="PCF11-like"/>
</dbReference>
<feature type="region of interest" description="Disordered" evidence="1">
    <location>
        <begin position="1"/>
        <end position="30"/>
    </location>
</feature>
<dbReference type="Proteomes" id="UP000265520">
    <property type="component" value="Unassembled WGS sequence"/>
</dbReference>
<dbReference type="PANTHER" id="PTHR15921">
    <property type="entry name" value="PRE-MRNA CLEAVAGE COMPLEX II"/>
    <property type="match status" value="1"/>
</dbReference>
<keyword evidence="4" id="KW-1185">Reference proteome</keyword>
<dbReference type="GO" id="GO:0006369">
    <property type="term" value="P:termination of RNA polymerase II transcription"/>
    <property type="evidence" value="ECO:0007669"/>
    <property type="project" value="InterPro"/>
</dbReference>
<evidence type="ECO:0000259" key="2">
    <source>
        <dbReference type="Pfam" id="PF23228"/>
    </source>
</evidence>
<evidence type="ECO:0000313" key="3">
    <source>
        <dbReference type="EMBL" id="MCI65003.1"/>
    </source>
</evidence>
<reference evidence="3 4" key="1">
    <citation type="journal article" date="2018" name="Front. Plant Sci.">
        <title>Red Clover (Trifolium pratense) and Zigzag Clover (T. medium) - A Picture of Genomic Similarities and Differences.</title>
        <authorList>
            <person name="Dluhosova J."/>
            <person name="Istvanek J."/>
            <person name="Nedelnik J."/>
            <person name="Repkova J."/>
        </authorList>
    </citation>
    <scope>NUCLEOTIDE SEQUENCE [LARGE SCALE GENOMIC DNA]</scope>
    <source>
        <strain evidence="4">cv. 10/8</strain>
        <tissue evidence="3">Leaf</tissue>
    </source>
</reference>
<sequence>WLSGAKELGTESAPAPSFLPTEEKKEDEDFAVPAEEDQNTCALCGECFDEFYSDETEDWMYRGGVYLNAPNGIITAGMD</sequence>
<dbReference type="EMBL" id="LXQA010667697">
    <property type="protein sequence ID" value="MCI65003.1"/>
    <property type="molecule type" value="Genomic_DNA"/>
</dbReference>